<comment type="caution">
    <text evidence="2">The sequence shown here is derived from an EMBL/GenBank/DDBJ whole genome shotgun (WGS) entry which is preliminary data.</text>
</comment>
<proteinExistence type="predicted"/>
<protein>
    <submittedName>
        <fullName evidence="2">Uncharacterized protein</fullName>
    </submittedName>
</protein>
<feature type="region of interest" description="Disordered" evidence="1">
    <location>
        <begin position="457"/>
        <end position="481"/>
    </location>
</feature>
<keyword evidence="3" id="KW-1185">Reference proteome</keyword>
<feature type="compositionally biased region" description="Low complexity" evidence="1">
    <location>
        <begin position="463"/>
        <end position="474"/>
    </location>
</feature>
<gene>
    <name evidence="2" type="ORF">M9Y10_016149</name>
</gene>
<organism evidence="2 3">
    <name type="scientific">Tritrichomonas musculus</name>
    <dbReference type="NCBI Taxonomy" id="1915356"/>
    <lineage>
        <taxon>Eukaryota</taxon>
        <taxon>Metamonada</taxon>
        <taxon>Parabasalia</taxon>
        <taxon>Tritrichomonadida</taxon>
        <taxon>Tritrichomonadidae</taxon>
        <taxon>Tritrichomonas</taxon>
    </lineage>
</organism>
<sequence length="481" mass="56358">MSYAHQSENSLVIEKTGKSVDVSENAIAKLMYYLSCVNGCIDVGFPSRCTDYKNYKNVTFDDKIDILKFAKYFSPNFMNRNGIFINEPDLCYNSTNEFYKITAKKKEFISLFTITTSFIYANREIHTLKFMTYKVKWMNENYNEPIQEFSSELRAIENDTIEEIRPRKHSYDGSNKPIALLMYYLSCVDACISFNIPNKLKNYKNYSGINFDDEIQILTFAEEFKPSILTTNGAFVNKLKHCGNYTNKFYEISQLESVVSYKKEFNIGNKRVRTVKFMVFASSWIEKFYKSPMKTFSKKIEAINNGTIEILRPRRHSYNGPNEPLPCLMYYLSCVNNLIDLEIPNDLMQYKNYQNLSTEKENQIVSFALNLGPEFFIEKNLMINDLLICGNYTNKFYNVSELSHKNPMLEFNFANKLIHSQKVMIFDEKWIQDFYKIPMMSQKERLEAFRKGQIKSYKPKNRTQSSSNNQSSTNDKSCLIQ</sequence>
<dbReference type="Proteomes" id="UP001470230">
    <property type="component" value="Unassembled WGS sequence"/>
</dbReference>
<reference evidence="2 3" key="1">
    <citation type="submission" date="2024-04" db="EMBL/GenBank/DDBJ databases">
        <title>Tritrichomonas musculus Genome.</title>
        <authorList>
            <person name="Alves-Ferreira E."/>
            <person name="Grigg M."/>
            <person name="Lorenzi H."/>
            <person name="Galac M."/>
        </authorList>
    </citation>
    <scope>NUCLEOTIDE SEQUENCE [LARGE SCALE GENOMIC DNA]</scope>
    <source>
        <strain evidence="2 3">EAF2021</strain>
    </source>
</reference>
<evidence type="ECO:0000256" key="1">
    <source>
        <dbReference type="SAM" id="MobiDB-lite"/>
    </source>
</evidence>
<accession>A0ABR2I6M4</accession>
<name>A0ABR2I6M4_9EUKA</name>
<evidence type="ECO:0000313" key="2">
    <source>
        <dbReference type="EMBL" id="KAK8857739.1"/>
    </source>
</evidence>
<dbReference type="EMBL" id="JAPFFF010000020">
    <property type="protein sequence ID" value="KAK8857739.1"/>
    <property type="molecule type" value="Genomic_DNA"/>
</dbReference>
<evidence type="ECO:0000313" key="3">
    <source>
        <dbReference type="Proteomes" id="UP001470230"/>
    </source>
</evidence>